<gene>
    <name evidence="1" type="ORF">H4N64_40545</name>
</gene>
<proteinExistence type="predicted"/>
<sequence>MCDTARCPQATHHPCHLPVWQSQVGTGKVFLANPRFPKGEKKRLEPEVERAQRVVDEIMTAAGTPSGGQ</sequence>
<dbReference type="RefSeq" id="WP_186287637.1">
    <property type="nucleotide sequence ID" value="NZ_JACMSF010000087.1"/>
</dbReference>
<dbReference type="Proteomes" id="UP000584670">
    <property type="component" value="Unassembled WGS sequence"/>
</dbReference>
<organism evidence="1 2">
    <name type="scientific">Streptomyces cupreus</name>
    <dbReference type="NCBI Taxonomy" id="2759956"/>
    <lineage>
        <taxon>Bacteria</taxon>
        <taxon>Bacillati</taxon>
        <taxon>Actinomycetota</taxon>
        <taxon>Actinomycetes</taxon>
        <taxon>Kitasatosporales</taxon>
        <taxon>Streptomycetaceae</taxon>
        <taxon>Streptomyces</taxon>
    </lineage>
</organism>
<name>A0A7X1JGP3_9ACTN</name>
<dbReference type="AlphaFoldDB" id="A0A7X1JGP3"/>
<evidence type="ECO:0000313" key="2">
    <source>
        <dbReference type="Proteomes" id="UP000584670"/>
    </source>
</evidence>
<dbReference type="EMBL" id="JACMSF010000087">
    <property type="protein sequence ID" value="MBC2907692.1"/>
    <property type="molecule type" value="Genomic_DNA"/>
</dbReference>
<evidence type="ECO:0000313" key="1">
    <source>
        <dbReference type="EMBL" id="MBC2907692.1"/>
    </source>
</evidence>
<accession>A0A7X1JGP3</accession>
<reference evidence="1 2" key="1">
    <citation type="submission" date="2020-08" db="EMBL/GenBank/DDBJ databases">
        <title>Streptomyces sp. PSKA01 genome sequencing and assembly.</title>
        <authorList>
            <person name="Mandal S."/>
            <person name="Maiti P.K."/>
            <person name="Das P."/>
        </authorList>
    </citation>
    <scope>NUCLEOTIDE SEQUENCE [LARGE SCALE GENOMIC DNA]</scope>
    <source>
        <strain evidence="1 2">PSKA01</strain>
    </source>
</reference>
<protein>
    <submittedName>
        <fullName evidence="1">Uncharacterized protein</fullName>
    </submittedName>
</protein>
<keyword evidence="2" id="KW-1185">Reference proteome</keyword>
<comment type="caution">
    <text evidence="1">The sequence shown here is derived from an EMBL/GenBank/DDBJ whole genome shotgun (WGS) entry which is preliminary data.</text>
</comment>